<evidence type="ECO:0000256" key="1">
    <source>
        <dbReference type="ARBA" id="ARBA00001946"/>
    </source>
</evidence>
<keyword evidence="5" id="KW-1185">Reference proteome</keyword>
<gene>
    <name evidence="4" type="ORF">CMV_027594</name>
</gene>
<name>A0A8J4Q9K7_9ROSI</name>
<dbReference type="InterPro" id="IPR050148">
    <property type="entry name" value="Terpene_synthase-like"/>
</dbReference>
<keyword evidence="3" id="KW-0456">Lyase</keyword>
<dbReference type="Proteomes" id="UP000737018">
    <property type="component" value="Unassembled WGS sequence"/>
</dbReference>
<dbReference type="GO" id="GO:0010333">
    <property type="term" value="F:terpene synthase activity"/>
    <property type="evidence" value="ECO:0007669"/>
    <property type="project" value="InterPro"/>
</dbReference>
<dbReference type="AlphaFoldDB" id="A0A8J4Q9K7"/>
<dbReference type="GO" id="GO:0000287">
    <property type="term" value="F:magnesium ion binding"/>
    <property type="evidence" value="ECO:0007669"/>
    <property type="project" value="TreeGrafter"/>
</dbReference>
<comment type="cofactor">
    <cofactor evidence="1">
        <name>Mg(2+)</name>
        <dbReference type="ChEBI" id="CHEBI:18420"/>
    </cofactor>
</comment>
<proteinExistence type="predicted"/>
<dbReference type="Gene3D" id="1.10.600.10">
    <property type="entry name" value="Farnesyl Diphosphate Synthase"/>
    <property type="match status" value="1"/>
</dbReference>
<organism evidence="4 5">
    <name type="scientific">Castanea mollissima</name>
    <name type="common">Chinese chestnut</name>
    <dbReference type="NCBI Taxonomy" id="60419"/>
    <lineage>
        <taxon>Eukaryota</taxon>
        <taxon>Viridiplantae</taxon>
        <taxon>Streptophyta</taxon>
        <taxon>Embryophyta</taxon>
        <taxon>Tracheophyta</taxon>
        <taxon>Spermatophyta</taxon>
        <taxon>Magnoliopsida</taxon>
        <taxon>eudicotyledons</taxon>
        <taxon>Gunneridae</taxon>
        <taxon>Pentapetalae</taxon>
        <taxon>rosids</taxon>
        <taxon>fabids</taxon>
        <taxon>Fagales</taxon>
        <taxon>Fagaceae</taxon>
        <taxon>Castanea</taxon>
    </lineage>
</organism>
<sequence length="104" mass="11901">MMQRESEEGKLNAVSLCMIHGGGDCTKEETIKELKSFIAGKRRELLKLVLQEKGSVVPRACKDLFWKMIKVLHLFYMKDDGFTSHEMFNSVNAVLEEPIVLNKL</sequence>
<dbReference type="PANTHER" id="PTHR31739">
    <property type="entry name" value="ENT-COPALYL DIPHOSPHATE SYNTHASE, CHLOROPLASTIC"/>
    <property type="match status" value="1"/>
</dbReference>
<dbReference type="GO" id="GO:0009507">
    <property type="term" value="C:chloroplast"/>
    <property type="evidence" value="ECO:0007669"/>
    <property type="project" value="TreeGrafter"/>
</dbReference>
<dbReference type="SUPFAM" id="SSF48576">
    <property type="entry name" value="Terpenoid synthases"/>
    <property type="match status" value="1"/>
</dbReference>
<evidence type="ECO:0000256" key="2">
    <source>
        <dbReference type="ARBA" id="ARBA00022842"/>
    </source>
</evidence>
<keyword evidence="2" id="KW-0460">Magnesium</keyword>
<dbReference type="OrthoDB" id="2343925at2759"/>
<dbReference type="InterPro" id="IPR008949">
    <property type="entry name" value="Isoprenoid_synthase_dom_sf"/>
</dbReference>
<dbReference type="GO" id="GO:0009686">
    <property type="term" value="P:gibberellin biosynthetic process"/>
    <property type="evidence" value="ECO:0007669"/>
    <property type="project" value="TreeGrafter"/>
</dbReference>
<comment type="caution">
    <text evidence="4">The sequence shown here is derived from an EMBL/GenBank/DDBJ whole genome shotgun (WGS) entry which is preliminary data.</text>
</comment>
<dbReference type="EMBL" id="JRKL02010071">
    <property type="protein sequence ID" value="KAF3946102.1"/>
    <property type="molecule type" value="Genomic_DNA"/>
</dbReference>
<reference evidence="4" key="1">
    <citation type="submission" date="2020-03" db="EMBL/GenBank/DDBJ databases">
        <title>Castanea mollissima Vanexum genome sequencing.</title>
        <authorList>
            <person name="Staton M."/>
        </authorList>
    </citation>
    <scope>NUCLEOTIDE SEQUENCE</scope>
    <source>
        <tissue evidence="4">Leaf</tissue>
    </source>
</reference>
<dbReference type="PANTHER" id="PTHR31739:SF3">
    <property type="entry name" value="ENT-KAUR-16-ENE SYNTHASE, CHLOROPLASTIC"/>
    <property type="match status" value="1"/>
</dbReference>
<protein>
    <submittedName>
        <fullName evidence="4">Uncharacterized protein</fullName>
    </submittedName>
</protein>
<evidence type="ECO:0000256" key="3">
    <source>
        <dbReference type="ARBA" id="ARBA00023239"/>
    </source>
</evidence>
<accession>A0A8J4Q9K7</accession>
<evidence type="ECO:0000313" key="5">
    <source>
        <dbReference type="Proteomes" id="UP000737018"/>
    </source>
</evidence>
<evidence type="ECO:0000313" key="4">
    <source>
        <dbReference type="EMBL" id="KAF3946102.1"/>
    </source>
</evidence>